<evidence type="ECO:0000313" key="4">
    <source>
        <dbReference type="Proteomes" id="UP000694397"/>
    </source>
</evidence>
<dbReference type="GO" id="GO:0005737">
    <property type="term" value="C:cytoplasm"/>
    <property type="evidence" value="ECO:0007669"/>
    <property type="project" value="TreeGrafter"/>
</dbReference>
<evidence type="ECO:0008006" key="5">
    <source>
        <dbReference type="Google" id="ProtNLM"/>
    </source>
</evidence>
<feature type="region of interest" description="Disordered" evidence="2">
    <location>
        <begin position="691"/>
        <end position="730"/>
    </location>
</feature>
<reference evidence="3" key="2">
    <citation type="submission" date="2025-08" db="UniProtKB">
        <authorList>
            <consortium name="Ensembl"/>
        </authorList>
    </citation>
    <scope>IDENTIFICATION</scope>
</reference>
<feature type="compositionally biased region" description="Polar residues" evidence="2">
    <location>
        <begin position="781"/>
        <end position="797"/>
    </location>
</feature>
<feature type="compositionally biased region" description="Basic and acidic residues" evidence="2">
    <location>
        <begin position="118"/>
        <end position="138"/>
    </location>
</feature>
<accession>A0A8C9T2X7</accession>
<evidence type="ECO:0000313" key="3">
    <source>
        <dbReference type="Ensembl" id="ENSSFOP00015041349.1"/>
    </source>
</evidence>
<feature type="region of interest" description="Disordered" evidence="2">
    <location>
        <begin position="1"/>
        <end position="38"/>
    </location>
</feature>
<feature type="region of interest" description="Disordered" evidence="2">
    <location>
        <begin position="366"/>
        <end position="502"/>
    </location>
</feature>
<proteinExistence type="predicted"/>
<feature type="compositionally biased region" description="Polar residues" evidence="2">
    <location>
        <begin position="691"/>
        <end position="700"/>
    </location>
</feature>
<dbReference type="PANTHER" id="PTHR24200:SF14">
    <property type="entry name" value="MICROTUBULE-ASSOCIATED TUMOR SUPPRESSOR CANDIDATE 2"/>
    <property type="match status" value="1"/>
</dbReference>
<evidence type="ECO:0000256" key="1">
    <source>
        <dbReference type="ARBA" id="ARBA00023054"/>
    </source>
</evidence>
<dbReference type="Proteomes" id="UP000694397">
    <property type="component" value="Chromosome 4"/>
</dbReference>
<feature type="compositionally biased region" description="Polar residues" evidence="2">
    <location>
        <begin position="257"/>
        <end position="274"/>
    </location>
</feature>
<dbReference type="InterPro" id="IPR051293">
    <property type="entry name" value="MTUS1/CCDC69"/>
</dbReference>
<feature type="region of interest" description="Disordered" evidence="2">
    <location>
        <begin position="220"/>
        <end position="240"/>
    </location>
</feature>
<feature type="region of interest" description="Disordered" evidence="2">
    <location>
        <begin position="748"/>
        <end position="826"/>
    </location>
</feature>
<reference evidence="3 4" key="1">
    <citation type="submission" date="2019-04" db="EMBL/GenBank/DDBJ databases">
        <authorList>
            <consortium name="Wellcome Sanger Institute Data Sharing"/>
        </authorList>
    </citation>
    <scope>NUCLEOTIDE SEQUENCE [LARGE SCALE GENOMIC DNA]</scope>
</reference>
<feature type="compositionally biased region" description="Basic and acidic residues" evidence="2">
    <location>
        <begin position="476"/>
        <end position="488"/>
    </location>
</feature>
<dbReference type="OrthoDB" id="10038993at2759"/>
<dbReference type="Ensembl" id="ENSSFOT00015064515.1">
    <property type="protein sequence ID" value="ENSSFOP00015041349.1"/>
    <property type="gene ID" value="ENSSFOG00015025410.1"/>
</dbReference>
<organism evidence="3 4">
    <name type="scientific">Scleropages formosus</name>
    <name type="common">Asian bonytongue</name>
    <name type="synonym">Osteoglossum formosum</name>
    <dbReference type="NCBI Taxonomy" id="113540"/>
    <lineage>
        <taxon>Eukaryota</taxon>
        <taxon>Metazoa</taxon>
        <taxon>Chordata</taxon>
        <taxon>Craniata</taxon>
        <taxon>Vertebrata</taxon>
        <taxon>Euteleostomi</taxon>
        <taxon>Actinopterygii</taxon>
        <taxon>Neopterygii</taxon>
        <taxon>Teleostei</taxon>
        <taxon>Osteoglossocephala</taxon>
        <taxon>Osteoglossomorpha</taxon>
        <taxon>Osteoglossiformes</taxon>
        <taxon>Osteoglossidae</taxon>
        <taxon>Scleropages</taxon>
    </lineage>
</organism>
<feature type="region of interest" description="Disordered" evidence="2">
    <location>
        <begin position="164"/>
        <end position="185"/>
    </location>
</feature>
<feature type="compositionally biased region" description="Polar residues" evidence="2">
    <location>
        <begin position="399"/>
        <end position="411"/>
    </location>
</feature>
<feature type="compositionally biased region" description="Low complexity" evidence="2">
    <location>
        <begin position="748"/>
        <end position="759"/>
    </location>
</feature>
<dbReference type="PANTHER" id="PTHR24200">
    <property type="entry name" value="TOUCAN, ISOFORM A"/>
    <property type="match status" value="1"/>
</dbReference>
<sequence>MSSQDNPSGPFTSGYRDNQGREVKNNNRQALFVSRGDPNANAIHAEVKSVTGDAGTLPPLVSQSEEQDKIIIWGADARCIDPDLEEFELLECQELEAFLVEEEEKPERKGNAGVGKDTLLDPRSLKEDHSCTYKEQDSQTKASDSQNIPSELYRIMPEDITQVSPATDTTSTKNQSLHQDSCCHSVPSQSNFMQSSSMDLNMNSGTLPQGTCQEAQPVQTRKGLRTGPLQEESGAVRNGSGKCQQKKICMRGDVHTQQHGFQSQNREQAGSKNYSPVNSPSSDGSSIERVLSSQLLNPVPCSETGIRLFIERDGVESQSCHWSSSSTETSVNKTCDKVNGRLCQEDIKPEQNGNYQAPSTCMWETTHSTAEESKALQKQGLSKHNHNASPSSLERRTPQTHPSGSPTRSATPPSPKNLGSPKKRLSSSPSKATGSQTSSQETVNGLQGFTSGLRTPAKVAVNSGIPKPVLQNPCRAVEKTEPESKNERSPSPSFPPKPKNVRPKIITYIRKGPQLKPQVLDTPYQVSTLPSRLSAYTSSPTTKDPKTCVDPKASPVLSASNLLYDKYRQEMQKTRFFAPGLAVSGIRPPSQTIPSKLPGKADSFYGTLAEKYLPEMGQSAVNLGTPGHEDSHAVSQFGSHEATNIFRAPRALRPQLGLGAVNRFPSAKNRMLLAGQRSSLAFSHPVQAVTPVSHNNQDTSADQRKPTAVPNPKSLLPKPGQSGLRPPGYSRLPAARLAAFGFVRSASVSSVSSNQSNDSTRSDPCHPSHRPSCDDTPPPHKTSTPQNETPRALSRNSPQPPNTPVPARRSLLPPPRSPPIGRCPIPSTSTHSHFTVLFLVCECMSLIR</sequence>
<evidence type="ECO:0000256" key="2">
    <source>
        <dbReference type="SAM" id="MobiDB-lite"/>
    </source>
</evidence>
<dbReference type="GeneTree" id="ENSGT00950000183026"/>
<keyword evidence="4" id="KW-1185">Reference proteome</keyword>
<dbReference type="GO" id="GO:0005634">
    <property type="term" value="C:nucleus"/>
    <property type="evidence" value="ECO:0007669"/>
    <property type="project" value="TreeGrafter"/>
</dbReference>
<dbReference type="AlphaFoldDB" id="A0A8C9T2X7"/>
<feature type="compositionally biased region" description="Polar residues" evidence="2">
    <location>
        <begin position="1"/>
        <end position="11"/>
    </location>
</feature>
<feature type="region of interest" description="Disordered" evidence="2">
    <location>
        <begin position="102"/>
        <end position="149"/>
    </location>
</feature>
<dbReference type="GO" id="GO:0008017">
    <property type="term" value="F:microtubule binding"/>
    <property type="evidence" value="ECO:0007669"/>
    <property type="project" value="TreeGrafter"/>
</dbReference>
<reference evidence="3" key="3">
    <citation type="submission" date="2025-09" db="UniProtKB">
        <authorList>
            <consortium name="Ensembl"/>
        </authorList>
    </citation>
    <scope>IDENTIFICATION</scope>
</reference>
<name>A0A8C9T2X7_SCLFO</name>
<feature type="compositionally biased region" description="Low complexity" evidence="2">
    <location>
        <begin position="275"/>
        <end position="285"/>
    </location>
</feature>
<protein>
    <recommendedName>
        <fullName evidence="5">Microtubule-associated tumor suppressor candidate 2-like</fullName>
    </recommendedName>
</protein>
<feature type="compositionally biased region" description="Polar residues" evidence="2">
    <location>
        <begin position="164"/>
        <end position="179"/>
    </location>
</feature>
<feature type="compositionally biased region" description="Polar residues" evidence="2">
    <location>
        <begin position="432"/>
        <end position="453"/>
    </location>
</feature>
<feature type="region of interest" description="Disordered" evidence="2">
    <location>
        <begin position="254"/>
        <end position="286"/>
    </location>
</feature>
<keyword evidence="1" id="KW-0175">Coiled coil</keyword>
<feature type="compositionally biased region" description="Polar residues" evidence="2">
    <location>
        <begin position="139"/>
        <end position="149"/>
    </location>
</feature>